<feature type="transmembrane region" description="Helical" evidence="1">
    <location>
        <begin position="7"/>
        <end position="29"/>
    </location>
</feature>
<protein>
    <submittedName>
        <fullName evidence="2">Uncharacterized protein</fullName>
    </submittedName>
</protein>
<proteinExistence type="predicted"/>
<comment type="caution">
    <text evidence="2">The sequence shown here is derived from an EMBL/GenBank/DDBJ whole genome shotgun (WGS) entry which is preliminary data.</text>
</comment>
<feature type="transmembrane region" description="Helical" evidence="1">
    <location>
        <begin position="35"/>
        <end position="54"/>
    </location>
</feature>
<dbReference type="EMBL" id="JAPWGY010000001">
    <property type="protein sequence ID" value="MCZ4279816.1"/>
    <property type="molecule type" value="Genomic_DNA"/>
</dbReference>
<accession>A0ABT4LFD6</accession>
<gene>
    <name evidence="2" type="ORF">O4H49_03440</name>
</gene>
<keyword evidence="1" id="KW-1133">Transmembrane helix</keyword>
<name>A0ABT4LFD6_9PROT</name>
<feature type="transmembrane region" description="Helical" evidence="1">
    <location>
        <begin position="66"/>
        <end position="90"/>
    </location>
</feature>
<keyword evidence="3" id="KW-1185">Reference proteome</keyword>
<evidence type="ECO:0000256" key="1">
    <source>
        <dbReference type="SAM" id="Phobius"/>
    </source>
</evidence>
<dbReference type="RefSeq" id="WP_269422013.1">
    <property type="nucleotide sequence ID" value="NZ_JAPWGY010000001.1"/>
</dbReference>
<evidence type="ECO:0000313" key="2">
    <source>
        <dbReference type="EMBL" id="MCZ4279816.1"/>
    </source>
</evidence>
<dbReference type="Proteomes" id="UP001069802">
    <property type="component" value="Unassembled WGS sequence"/>
</dbReference>
<keyword evidence="1" id="KW-0812">Transmembrane</keyword>
<reference evidence="2" key="1">
    <citation type="submission" date="2022-12" db="EMBL/GenBank/DDBJ databases">
        <title>Bacterial isolates from different developmental stages of Nematostella vectensis.</title>
        <authorList>
            <person name="Fraune S."/>
        </authorList>
    </citation>
    <scope>NUCLEOTIDE SEQUENCE</scope>
    <source>
        <strain evidence="2">G21630-S1</strain>
    </source>
</reference>
<organism evidence="2 3">
    <name type="scientific">Kiloniella laminariae</name>
    <dbReference type="NCBI Taxonomy" id="454162"/>
    <lineage>
        <taxon>Bacteria</taxon>
        <taxon>Pseudomonadati</taxon>
        <taxon>Pseudomonadota</taxon>
        <taxon>Alphaproteobacteria</taxon>
        <taxon>Rhodospirillales</taxon>
        <taxon>Kiloniellaceae</taxon>
        <taxon>Kiloniella</taxon>
    </lineage>
</organism>
<evidence type="ECO:0000313" key="3">
    <source>
        <dbReference type="Proteomes" id="UP001069802"/>
    </source>
</evidence>
<sequence length="91" mass="10315">MGELIGEVIGAVIGAVLRGVFFLLQYVVFDLFFEFLSWFFRVVVMGWINLWRLPFEKLLPQSRVRVGVLACLCALAFNPVTIPIGIYYGVV</sequence>
<keyword evidence="1" id="KW-0472">Membrane</keyword>